<feature type="transmembrane region" description="Helical" evidence="6">
    <location>
        <begin position="105"/>
        <end position="125"/>
    </location>
</feature>
<evidence type="ECO:0000256" key="7">
    <source>
        <dbReference type="SAM" id="SignalP"/>
    </source>
</evidence>
<organism evidence="9 10">
    <name type="scientific">Scyliorhinus torazame</name>
    <name type="common">Cloudy catshark</name>
    <name type="synonym">Catulus torazame</name>
    <dbReference type="NCBI Taxonomy" id="75743"/>
    <lineage>
        <taxon>Eukaryota</taxon>
        <taxon>Metazoa</taxon>
        <taxon>Chordata</taxon>
        <taxon>Craniata</taxon>
        <taxon>Vertebrata</taxon>
        <taxon>Chondrichthyes</taxon>
        <taxon>Elasmobranchii</taxon>
        <taxon>Galeomorphii</taxon>
        <taxon>Galeoidea</taxon>
        <taxon>Carcharhiniformes</taxon>
        <taxon>Scyliorhinidae</taxon>
        <taxon>Scyliorhinus</taxon>
    </lineage>
</organism>
<evidence type="ECO:0000313" key="9">
    <source>
        <dbReference type="EMBL" id="GCB74665.1"/>
    </source>
</evidence>
<evidence type="ECO:0000256" key="2">
    <source>
        <dbReference type="ARBA" id="ARBA00006565"/>
    </source>
</evidence>
<feature type="transmembrane region" description="Helical" evidence="6">
    <location>
        <begin position="137"/>
        <end position="157"/>
    </location>
</feature>
<keyword evidence="3 6" id="KW-0812">Transmembrane</keyword>
<evidence type="ECO:0000313" key="10">
    <source>
        <dbReference type="Proteomes" id="UP000288216"/>
    </source>
</evidence>
<evidence type="ECO:0000256" key="3">
    <source>
        <dbReference type="ARBA" id="ARBA00022692"/>
    </source>
</evidence>
<dbReference type="InterPro" id="IPR019402">
    <property type="entry name" value="CWH43_N"/>
</dbReference>
<gene>
    <name evidence="9" type="ORF">scyTo_0003756</name>
</gene>
<name>A0A401PNH9_SCYTO</name>
<feature type="chain" id="PRO_5018965311" description="CWH43-like N-terminal domain-containing protein" evidence="7">
    <location>
        <begin position="18"/>
        <end position="261"/>
    </location>
</feature>
<feature type="transmembrane region" description="Helical" evidence="6">
    <location>
        <begin position="73"/>
        <end position="93"/>
    </location>
</feature>
<evidence type="ECO:0000256" key="5">
    <source>
        <dbReference type="ARBA" id="ARBA00023136"/>
    </source>
</evidence>
<dbReference type="GO" id="GO:0072659">
    <property type="term" value="P:protein localization to plasma membrane"/>
    <property type="evidence" value="ECO:0007669"/>
    <property type="project" value="TreeGrafter"/>
</dbReference>
<comment type="subcellular location">
    <subcellularLocation>
        <location evidence="1">Endomembrane system</location>
        <topology evidence="1">Multi-pass membrane protein</topology>
    </subcellularLocation>
</comment>
<evidence type="ECO:0000259" key="8">
    <source>
        <dbReference type="Pfam" id="PF10277"/>
    </source>
</evidence>
<dbReference type="GO" id="GO:0005886">
    <property type="term" value="C:plasma membrane"/>
    <property type="evidence" value="ECO:0007669"/>
    <property type="project" value="TreeGrafter"/>
</dbReference>
<dbReference type="AlphaFoldDB" id="A0A401PNH9"/>
<feature type="transmembrane region" description="Helical" evidence="6">
    <location>
        <begin position="208"/>
        <end position="228"/>
    </location>
</feature>
<comment type="caution">
    <text evidence="9">The sequence shown here is derived from an EMBL/GenBank/DDBJ whole genome shotgun (WGS) entry which is preliminary data.</text>
</comment>
<sequence length="261" mass="28761">MGCWLLLPLLTSVVSIAGTWTVYGLALANGHVCPLYNWVYNRSCSAGASVRCCAIRNMPFVSTSGMNLPENSLYSAVLNAVSVLFALVCIFRHAQIVDRRVDEALLSKAAMIIGFFGSTGGFIAGNCNPSVLMVLHYFGASLCFVSGSIYCVLQTALTFRLHITGKECFLMPVRTLLTILQVIISISYLPFFLHPDLKKQHIGAICEWILTTNFYIFIMTFTFEFYYITTSVLHSLIGATDGEKVAILSEPRGTNMATFDK</sequence>
<dbReference type="OrthoDB" id="191706at2759"/>
<proteinExistence type="inferred from homology"/>
<dbReference type="Proteomes" id="UP000288216">
    <property type="component" value="Unassembled WGS sequence"/>
</dbReference>
<keyword evidence="7" id="KW-0732">Signal</keyword>
<keyword evidence="4 6" id="KW-1133">Transmembrane helix</keyword>
<dbReference type="InterPro" id="IPR050911">
    <property type="entry name" value="DRAM/TMEM150_Autophagy_Mod"/>
</dbReference>
<evidence type="ECO:0000256" key="1">
    <source>
        <dbReference type="ARBA" id="ARBA00004127"/>
    </source>
</evidence>
<evidence type="ECO:0000256" key="4">
    <source>
        <dbReference type="ARBA" id="ARBA00022989"/>
    </source>
</evidence>
<dbReference type="GO" id="GO:0012505">
    <property type="term" value="C:endomembrane system"/>
    <property type="evidence" value="ECO:0007669"/>
    <property type="project" value="UniProtKB-SubCell"/>
</dbReference>
<comment type="similarity">
    <text evidence="2">Belongs to the DRAM/TMEM150 family.</text>
</comment>
<dbReference type="EMBL" id="BFAA01001055">
    <property type="protein sequence ID" value="GCB74665.1"/>
    <property type="molecule type" value="Genomic_DNA"/>
</dbReference>
<feature type="domain" description="CWH43-like N-terminal" evidence="8">
    <location>
        <begin position="4"/>
        <end position="227"/>
    </location>
</feature>
<reference evidence="9 10" key="1">
    <citation type="journal article" date="2018" name="Nat. Ecol. Evol.">
        <title>Shark genomes provide insights into elasmobranch evolution and the origin of vertebrates.</title>
        <authorList>
            <person name="Hara Y"/>
            <person name="Yamaguchi K"/>
            <person name="Onimaru K"/>
            <person name="Kadota M"/>
            <person name="Koyanagi M"/>
            <person name="Keeley SD"/>
            <person name="Tatsumi K"/>
            <person name="Tanaka K"/>
            <person name="Motone F"/>
            <person name="Kageyama Y"/>
            <person name="Nozu R"/>
            <person name="Adachi N"/>
            <person name="Nishimura O"/>
            <person name="Nakagawa R"/>
            <person name="Tanegashima C"/>
            <person name="Kiyatake I"/>
            <person name="Matsumoto R"/>
            <person name="Murakumo K"/>
            <person name="Nishida K"/>
            <person name="Terakita A"/>
            <person name="Kuratani S"/>
            <person name="Sato K"/>
            <person name="Hyodo S Kuraku.S."/>
        </authorList>
    </citation>
    <scope>NUCLEOTIDE SEQUENCE [LARGE SCALE GENOMIC DNA]</scope>
</reference>
<dbReference type="PANTHER" id="PTHR21324:SF13">
    <property type="entry name" value="SI:DKEY-228D14.5"/>
    <property type="match status" value="1"/>
</dbReference>
<protein>
    <recommendedName>
        <fullName evidence="8">CWH43-like N-terminal domain-containing protein</fullName>
    </recommendedName>
</protein>
<dbReference type="Pfam" id="PF10277">
    <property type="entry name" value="Frag1"/>
    <property type="match status" value="1"/>
</dbReference>
<feature type="transmembrane region" description="Helical" evidence="6">
    <location>
        <begin position="169"/>
        <end position="188"/>
    </location>
</feature>
<accession>A0A401PNH9</accession>
<feature type="signal peptide" evidence="7">
    <location>
        <begin position="1"/>
        <end position="17"/>
    </location>
</feature>
<evidence type="ECO:0000256" key="6">
    <source>
        <dbReference type="SAM" id="Phobius"/>
    </source>
</evidence>
<keyword evidence="5 6" id="KW-0472">Membrane</keyword>
<dbReference type="PANTHER" id="PTHR21324">
    <property type="entry name" value="FASTING-INDUCIBLE INTEGRAL MEMBRANE PROTEIN TM6P1-RELATED"/>
    <property type="match status" value="1"/>
</dbReference>
<dbReference type="OMA" id="CICFYTI"/>
<keyword evidence="10" id="KW-1185">Reference proteome</keyword>